<comment type="caution">
    <text evidence="3">The sequence shown here is derived from an EMBL/GenBank/DDBJ whole genome shotgun (WGS) entry which is preliminary data.</text>
</comment>
<dbReference type="Gene3D" id="3.40.50.720">
    <property type="entry name" value="NAD(P)-binding Rossmann-like Domain"/>
    <property type="match status" value="1"/>
</dbReference>
<dbReference type="SUPFAM" id="SSF51735">
    <property type="entry name" value="NAD(P)-binding Rossmann-fold domains"/>
    <property type="match status" value="1"/>
</dbReference>
<dbReference type="PRINTS" id="PR00081">
    <property type="entry name" value="GDHRDH"/>
</dbReference>
<dbReference type="PRINTS" id="PR00080">
    <property type="entry name" value="SDRFAMILY"/>
</dbReference>
<evidence type="ECO:0000256" key="2">
    <source>
        <dbReference type="RuleBase" id="RU000363"/>
    </source>
</evidence>
<dbReference type="InterPro" id="IPR002347">
    <property type="entry name" value="SDR_fam"/>
</dbReference>
<dbReference type="InterPro" id="IPR036291">
    <property type="entry name" value="NAD(P)-bd_dom_sf"/>
</dbReference>
<comment type="similarity">
    <text evidence="1 2">Belongs to the short-chain dehydrogenases/reductases (SDR) family.</text>
</comment>
<accession>A0ABU0M4F8</accession>
<reference evidence="3 4" key="1">
    <citation type="submission" date="2023-07" db="EMBL/GenBank/DDBJ databases">
        <title>Genomic Encyclopedia of Type Strains, Phase IV (KMG-IV): sequencing the most valuable type-strain genomes for metagenomic binning, comparative biology and taxonomic classification.</title>
        <authorList>
            <person name="Goeker M."/>
        </authorList>
    </citation>
    <scope>NUCLEOTIDE SEQUENCE [LARGE SCALE GENOMIC DNA]</scope>
    <source>
        <strain evidence="3 4">B1-1</strain>
    </source>
</reference>
<dbReference type="Pfam" id="PF00106">
    <property type="entry name" value="adh_short"/>
    <property type="match status" value="1"/>
</dbReference>
<evidence type="ECO:0000313" key="4">
    <source>
        <dbReference type="Proteomes" id="UP001223743"/>
    </source>
</evidence>
<dbReference type="PANTHER" id="PTHR42760">
    <property type="entry name" value="SHORT-CHAIN DEHYDROGENASES/REDUCTASES FAMILY MEMBER"/>
    <property type="match status" value="1"/>
</dbReference>
<dbReference type="EMBL" id="JAUSWJ010000001">
    <property type="protein sequence ID" value="MDQ0515843.1"/>
    <property type="molecule type" value="Genomic_DNA"/>
</dbReference>
<organism evidence="3 4">
    <name type="scientific">Kaistia geumhonensis</name>
    <dbReference type="NCBI Taxonomy" id="410839"/>
    <lineage>
        <taxon>Bacteria</taxon>
        <taxon>Pseudomonadati</taxon>
        <taxon>Pseudomonadota</taxon>
        <taxon>Alphaproteobacteria</taxon>
        <taxon>Hyphomicrobiales</taxon>
        <taxon>Kaistiaceae</taxon>
        <taxon>Kaistia</taxon>
    </lineage>
</organism>
<dbReference type="CDD" id="cd05233">
    <property type="entry name" value="SDR_c"/>
    <property type="match status" value="1"/>
</dbReference>
<dbReference type="Proteomes" id="UP001223743">
    <property type="component" value="Unassembled WGS sequence"/>
</dbReference>
<evidence type="ECO:0000256" key="1">
    <source>
        <dbReference type="ARBA" id="ARBA00006484"/>
    </source>
</evidence>
<dbReference type="PROSITE" id="PS00061">
    <property type="entry name" value="ADH_SHORT"/>
    <property type="match status" value="1"/>
</dbReference>
<protein>
    <submittedName>
        <fullName evidence="3">NAD(P)-dependent dehydrogenase (Short-subunit alcohol dehydrogenase family)</fullName>
    </submittedName>
</protein>
<evidence type="ECO:0000313" key="3">
    <source>
        <dbReference type="EMBL" id="MDQ0515843.1"/>
    </source>
</evidence>
<keyword evidence="4" id="KW-1185">Reference proteome</keyword>
<gene>
    <name evidence="3" type="ORF">QO015_001456</name>
</gene>
<proteinExistence type="inferred from homology"/>
<name>A0ABU0M4F8_9HYPH</name>
<dbReference type="InterPro" id="IPR020904">
    <property type="entry name" value="Sc_DH/Rdtase_CS"/>
</dbReference>
<sequence length="280" mass="28935">MMSKYMITAASGALPVRAPRIFPVHEGKGIVVTGGSGGIGAAIVGQLVAEGARVVVVDLKLDAAQATASALGGEAKGCFALAMDVGSEESVSAGIAAAIETLGQIEGLVNCAAIVRHSDPLAIPRADWQRQFEVNLFGAYEASRLTALHMIDRGIPGAIVSIASEAGKKGHKESLAYSASKAALISMTRMLSEALAPHDINVNCVCPGGVATPMLREVSEAYSGFTGEAAPAIFDKMLSQQLHRHLDPVEVARVVSFLLTDAAMLVRGQAVNADAGETPY</sequence>
<dbReference type="RefSeq" id="WP_266280393.1">
    <property type="nucleotide sequence ID" value="NZ_JAPKNF010000001.1"/>
</dbReference>